<dbReference type="PANTHER" id="PTHR30069">
    <property type="entry name" value="TONB-DEPENDENT OUTER MEMBRANE RECEPTOR"/>
    <property type="match status" value="1"/>
</dbReference>
<evidence type="ECO:0000259" key="12">
    <source>
        <dbReference type="Pfam" id="PF00593"/>
    </source>
</evidence>
<dbReference type="Gene3D" id="2.40.170.20">
    <property type="entry name" value="TonB-dependent receptor, beta-barrel domain"/>
    <property type="match status" value="1"/>
</dbReference>
<evidence type="ECO:0000256" key="10">
    <source>
        <dbReference type="PROSITE-ProRule" id="PRU01360"/>
    </source>
</evidence>
<dbReference type="Proteomes" id="UP000663720">
    <property type="component" value="Chromosome"/>
</dbReference>
<dbReference type="PANTHER" id="PTHR30069:SF29">
    <property type="entry name" value="HEMOGLOBIN AND HEMOGLOBIN-HAPTOGLOBIN-BINDING PROTEIN 1-RELATED"/>
    <property type="match status" value="1"/>
</dbReference>
<dbReference type="GO" id="GO:0009279">
    <property type="term" value="C:cell outer membrane"/>
    <property type="evidence" value="ECO:0007669"/>
    <property type="project" value="UniProtKB-SubCell"/>
</dbReference>
<dbReference type="AlphaFoldDB" id="A0A975B968"/>
<dbReference type="Pfam" id="PF07715">
    <property type="entry name" value="Plug"/>
    <property type="match status" value="1"/>
</dbReference>
<evidence type="ECO:0000259" key="13">
    <source>
        <dbReference type="Pfam" id="PF07715"/>
    </source>
</evidence>
<evidence type="ECO:0000256" key="11">
    <source>
        <dbReference type="RuleBase" id="RU003357"/>
    </source>
</evidence>
<proteinExistence type="inferred from homology"/>
<feature type="domain" description="TonB-dependent receptor plug" evidence="13">
    <location>
        <begin position="65"/>
        <end position="174"/>
    </location>
</feature>
<dbReference type="InterPro" id="IPR000531">
    <property type="entry name" value="Beta-barrel_TonB"/>
</dbReference>
<evidence type="ECO:0000256" key="6">
    <source>
        <dbReference type="ARBA" id="ARBA00023077"/>
    </source>
</evidence>
<evidence type="ECO:0000256" key="7">
    <source>
        <dbReference type="ARBA" id="ARBA00023136"/>
    </source>
</evidence>
<dbReference type="CDD" id="cd01347">
    <property type="entry name" value="ligand_gated_channel"/>
    <property type="match status" value="1"/>
</dbReference>
<keyword evidence="6 11" id="KW-0798">TonB box</keyword>
<organism evidence="14 15">
    <name type="scientific">Desulfonema limicola</name>
    <dbReference type="NCBI Taxonomy" id="45656"/>
    <lineage>
        <taxon>Bacteria</taxon>
        <taxon>Pseudomonadati</taxon>
        <taxon>Thermodesulfobacteriota</taxon>
        <taxon>Desulfobacteria</taxon>
        <taxon>Desulfobacterales</taxon>
        <taxon>Desulfococcaceae</taxon>
        <taxon>Desulfonema</taxon>
    </lineage>
</organism>
<evidence type="ECO:0000256" key="2">
    <source>
        <dbReference type="ARBA" id="ARBA00022448"/>
    </source>
</evidence>
<dbReference type="Pfam" id="PF00593">
    <property type="entry name" value="TonB_dep_Rec_b-barrel"/>
    <property type="match status" value="1"/>
</dbReference>
<evidence type="ECO:0000313" key="15">
    <source>
        <dbReference type="Proteomes" id="UP000663720"/>
    </source>
</evidence>
<keyword evidence="15" id="KW-1185">Reference proteome</keyword>
<dbReference type="RefSeq" id="WP_207687210.1">
    <property type="nucleotide sequence ID" value="NZ_CP061799.1"/>
</dbReference>
<evidence type="ECO:0000256" key="4">
    <source>
        <dbReference type="ARBA" id="ARBA00022692"/>
    </source>
</evidence>
<dbReference type="InterPro" id="IPR039426">
    <property type="entry name" value="TonB-dep_rcpt-like"/>
</dbReference>
<keyword evidence="3 10" id="KW-1134">Transmembrane beta strand</keyword>
<evidence type="ECO:0000256" key="1">
    <source>
        <dbReference type="ARBA" id="ARBA00004571"/>
    </source>
</evidence>
<dbReference type="KEGG" id="dli:dnl_34730"/>
<dbReference type="SUPFAM" id="SSF56935">
    <property type="entry name" value="Porins"/>
    <property type="match status" value="1"/>
</dbReference>
<dbReference type="PROSITE" id="PS52016">
    <property type="entry name" value="TONB_DEPENDENT_REC_3"/>
    <property type="match status" value="1"/>
</dbReference>
<dbReference type="GO" id="GO:0015344">
    <property type="term" value="F:siderophore uptake transmembrane transporter activity"/>
    <property type="evidence" value="ECO:0007669"/>
    <property type="project" value="TreeGrafter"/>
</dbReference>
<comment type="subcellular location">
    <subcellularLocation>
        <location evidence="1 10">Cell outer membrane</location>
        <topology evidence="1 10">Multi-pass membrane protein</topology>
    </subcellularLocation>
</comment>
<protein>
    <submittedName>
        <fullName evidence="14">TonB-dependent receptor</fullName>
    </submittedName>
</protein>
<dbReference type="EMBL" id="CP061799">
    <property type="protein sequence ID" value="QTA81142.1"/>
    <property type="molecule type" value="Genomic_DNA"/>
</dbReference>
<comment type="similarity">
    <text evidence="10 11">Belongs to the TonB-dependent receptor family.</text>
</comment>
<reference evidence="14" key="1">
    <citation type="journal article" date="2021" name="Microb. Physiol.">
        <title>Proteogenomic Insights into the Physiology of Marine, Sulfate-Reducing, Filamentous Desulfonema limicola and Desulfonema magnum.</title>
        <authorList>
            <person name="Schnaars V."/>
            <person name="Wohlbrand L."/>
            <person name="Scheve S."/>
            <person name="Hinrichs C."/>
            <person name="Reinhardt R."/>
            <person name="Rabus R."/>
        </authorList>
    </citation>
    <scope>NUCLEOTIDE SEQUENCE</scope>
    <source>
        <strain evidence="14">5ac10</strain>
    </source>
</reference>
<feature type="domain" description="TonB-dependent receptor-like beta-barrel" evidence="12">
    <location>
        <begin position="268"/>
        <end position="641"/>
    </location>
</feature>
<evidence type="ECO:0000313" key="14">
    <source>
        <dbReference type="EMBL" id="QTA81142.1"/>
    </source>
</evidence>
<keyword evidence="7 10" id="KW-0472">Membrane</keyword>
<keyword evidence="2 10" id="KW-0813">Transport</keyword>
<evidence type="ECO:0000256" key="5">
    <source>
        <dbReference type="ARBA" id="ARBA00022729"/>
    </source>
</evidence>
<evidence type="ECO:0000256" key="9">
    <source>
        <dbReference type="ARBA" id="ARBA00023237"/>
    </source>
</evidence>
<dbReference type="InterPro" id="IPR012910">
    <property type="entry name" value="Plug_dom"/>
</dbReference>
<keyword evidence="4 10" id="KW-0812">Transmembrane</keyword>
<accession>A0A975B968</accession>
<dbReference type="InterPro" id="IPR037066">
    <property type="entry name" value="Plug_dom_sf"/>
</dbReference>
<gene>
    <name evidence="14" type="ORF">dnl_34730</name>
</gene>
<dbReference type="GO" id="GO:0044718">
    <property type="term" value="P:siderophore transmembrane transport"/>
    <property type="evidence" value="ECO:0007669"/>
    <property type="project" value="TreeGrafter"/>
</dbReference>
<dbReference type="InterPro" id="IPR036942">
    <property type="entry name" value="Beta-barrel_TonB_sf"/>
</dbReference>
<evidence type="ECO:0000256" key="3">
    <source>
        <dbReference type="ARBA" id="ARBA00022452"/>
    </source>
</evidence>
<keyword evidence="8 14" id="KW-0675">Receptor</keyword>
<evidence type="ECO:0000256" key="8">
    <source>
        <dbReference type="ARBA" id="ARBA00023170"/>
    </source>
</evidence>
<keyword evidence="5" id="KW-0732">Signal</keyword>
<name>A0A975B968_9BACT</name>
<keyword evidence="9 10" id="KW-0998">Cell outer membrane</keyword>
<sequence length="674" mass="77900">MKMIILQILLIFILSFPVFGQDETNKTPNVLDPEIEAEIFEELKWLKAETETETVWSASKYQQKASEAPSYVSIITHRDIHQYGYRNLAEIISSVSGIYTIYDRTYHYIGVRGFNRLGDLNTRVLLLVDGHRINDTIFQQALIGTDFPIDVDMIERVEITRGPGSCLYGTNAFFAVINVITRKGKDLNGFEISAEAGSYESFKGRLSYGKLFSNDLEITASGTLYSSRGEDNLYYAEFDDPATNNGIVNTKDGDRFSQALLSLAYKNFSLYSGYSWREKEVPTAAFDTAFNEDYFTLDERAYIEGSYTSSLNSYTDLFLKLYYDRYVYEGKYPYDWETEEGIPYILNNRDRDISEWFGGELRTTLNLLKNMRLTLGGEYLYNLHQSFFNYDENPYEVWLDEDDNETSWAFFIHSEIRITETLILNGGIRYDWYETFGDTFNPRLAVIWQAGEKSSLKAIYGTAFRAPDVYENYVTEDMSSQELNPEEIDTYEIIWEQVLAENFKLLVSGFYYTIDGLISQAAYEDDWTYANMDNVEAKGMEIEMHGKLKNGISGQVNYTWQDVQSEDNDDELSNSPKHLVKARVSFPLLQERLNLSIEGNYMSDRKTAQGETADQYIVFNTGLIWKDIPDGLTLSTHLYNLFDERYADPVGEENYQDTIEQLGTTFRFKLTYQF</sequence>
<dbReference type="Gene3D" id="2.170.130.10">
    <property type="entry name" value="TonB-dependent receptor, plug domain"/>
    <property type="match status" value="1"/>
</dbReference>